<reference evidence="3" key="3">
    <citation type="submission" date="2015-06" db="UniProtKB">
        <authorList>
            <consortium name="EnsemblMetazoa"/>
        </authorList>
    </citation>
    <scope>IDENTIFICATION</scope>
</reference>
<dbReference type="SUPFAM" id="SSF48726">
    <property type="entry name" value="Immunoglobulin"/>
    <property type="match status" value="1"/>
</dbReference>
<name>R7TTQ4_CAPTE</name>
<evidence type="ECO:0000313" key="2">
    <source>
        <dbReference type="EMBL" id="ELT96997.1"/>
    </source>
</evidence>
<dbReference type="Pfam" id="PF07686">
    <property type="entry name" value="V-set"/>
    <property type="match status" value="1"/>
</dbReference>
<gene>
    <name evidence="2" type="ORF">CAPTEDRAFT_223456</name>
</gene>
<dbReference type="Proteomes" id="UP000014760">
    <property type="component" value="Unassembled WGS sequence"/>
</dbReference>
<dbReference type="EMBL" id="AMQN01011108">
    <property type="status" value="NOT_ANNOTATED_CDS"/>
    <property type="molecule type" value="Genomic_DNA"/>
</dbReference>
<dbReference type="PROSITE" id="PS50835">
    <property type="entry name" value="IG_LIKE"/>
    <property type="match status" value="1"/>
</dbReference>
<evidence type="ECO:0000313" key="4">
    <source>
        <dbReference type="Proteomes" id="UP000014760"/>
    </source>
</evidence>
<reference evidence="4" key="1">
    <citation type="submission" date="2012-12" db="EMBL/GenBank/DDBJ databases">
        <authorList>
            <person name="Hellsten U."/>
            <person name="Grimwood J."/>
            <person name="Chapman J.A."/>
            <person name="Shapiro H."/>
            <person name="Aerts A."/>
            <person name="Otillar R.P."/>
            <person name="Terry A.Y."/>
            <person name="Boore J.L."/>
            <person name="Simakov O."/>
            <person name="Marletaz F."/>
            <person name="Cho S.-J."/>
            <person name="Edsinger-Gonzales E."/>
            <person name="Havlak P."/>
            <person name="Kuo D.-H."/>
            <person name="Larsson T."/>
            <person name="Lv J."/>
            <person name="Arendt D."/>
            <person name="Savage R."/>
            <person name="Osoegawa K."/>
            <person name="de Jong P."/>
            <person name="Lindberg D.R."/>
            <person name="Seaver E.C."/>
            <person name="Weisblat D.A."/>
            <person name="Putnam N.H."/>
            <person name="Grigoriev I.V."/>
            <person name="Rokhsar D.S."/>
        </authorList>
    </citation>
    <scope>NUCLEOTIDE SEQUENCE</scope>
    <source>
        <strain evidence="4">I ESC-2004</strain>
    </source>
</reference>
<dbReference type="InterPro" id="IPR036179">
    <property type="entry name" value="Ig-like_dom_sf"/>
</dbReference>
<evidence type="ECO:0000259" key="1">
    <source>
        <dbReference type="PROSITE" id="PS50835"/>
    </source>
</evidence>
<feature type="domain" description="Ig-like" evidence="1">
    <location>
        <begin position="126"/>
        <end position="224"/>
    </location>
</feature>
<dbReference type="EnsemblMetazoa" id="CapteT223456">
    <property type="protein sequence ID" value="CapteP223456"/>
    <property type="gene ID" value="CapteG223456"/>
</dbReference>
<sequence length="241" mass="27309">MCFQIGCKSDSHVARDFNIQRGNLDRMKKEERVAMDIRCHGNPMSSAATGSETSQMHTSKRCRSHFVNGHKLCLNLPAKSLRSNSNISLCAFSSTSTKVFTKSLRISWRLIFAVTLFQFVHQVQGQQWVVAPSNTSARLGETVTLRCEGKDLGSRSTEWRQYSDAGTDRTLFFNDQRVTDNERYSALSNGNGFDLQISQLSRDDDAHYQCSFTLSELSVRARLTTLGEFTYYIICITIQMK</sequence>
<dbReference type="HOGENOM" id="CLU_1152698_0_0_1"/>
<dbReference type="SMART" id="SM00409">
    <property type="entry name" value="IG"/>
    <property type="match status" value="1"/>
</dbReference>
<proteinExistence type="predicted"/>
<dbReference type="InterPro" id="IPR013783">
    <property type="entry name" value="Ig-like_fold"/>
</dbReference>
<dbReference type="EMBL" id="KB308694">
    <property type="protein sequence ID" value="ELT96997.1"/>
    <property type="molecule type" value="Genomic_DNA"/>
</dbReference>
<dbReference type="AlphaFoldDB" id="R7TTQ4"/>
<dbReference type="InterPro" id="IPR013106">
    <property type="entry name" value="Ig_V-set"/>
</dbReference>
<dbReference type="InterPro" id="IPR007110">
    <property type="entry name" value="Ig-like_dom"/>
</dbReference>
<reference evidence="2 4" key="2">
    <citation type="journal article" date="2013" name="Nature">
        <title>Insights into bilaterian evolution from three spiralian genomes.</title>
        <authorList>
            <person name="Simakov O."/>
            <person name="Marletaz F."/>
            <person name="Cho S.J."/>
            <person name="Edsinger-Gonzales E."/>
            <person name="Havlak P."/>
            <person name="Hellsten U."/>
            <person name="Kuo D.H."/>
            <person name="Larsson T."/>
            <person name="Lv J."/>
            <person name="Arendt D."/>
            <person name="Savage R."/>
            <person name="Osoegawa K."/>
            <person name="de Jong P."/>
            <person name="Grimwood J."/>
            <person name="Chapman J.A."/>
            <person name="Shapiro H."/>
            <person name="Aerts A."/>
            <person name="Otillar R.P."/>
            <person name="Terry A.Y."/>
            <person name="Boore J.L."/>
            <person name="Grigoriev I.V."/>
            <person name="Lindberg D.R."/>
            <person name="Seaver E.C."/>
            <person name="Weisblat D.A."/>
            <person name="Putnam N.H."/>
            <person name="Rokhsar D.S."/>
        </authorList>
    </citation>
    <scope>NUCLEOTIDE SEQUENCE</scope>
    <source>
        <strain evidence="2 4">I ESC-2004</strain>
    </source>
</reference>
<protein>
    <recommendedName>
        <fullName evidence="1">Ig-like domain-containing protein</fullName>
    </recommendedName>
</protein>
<dbReference type="OrthoDB" id="6372703at2759"/>
<accession>R7TTQ4</accession>
<organism evidence="2">
    <name type="scientific">Capitella teleta</name>
    <name type="common">Polychaete worm</name>
    <dbReference type="NCBI Taxonomy" id="283909"/>
    <lineage>
        <taxon>Eukaryota</taxon>
        <taxon>Metazoa</taxon>
        <taxon>Spiralia</taxon>
        <taxon>Lophotrochozoa</taxon>
        <taxon>Annelida</taxon>
        <taxon>Polychaeta</taxon>
        <taxon>Sedentaria</taxon>
        <taxon>Scolecida</taxon>
        <taxon>Capitellidae</taxon>
        <taxon>Capitella</taxon>
    </lineage>
</organism>
<dbReference type="Gene3D" id="2.60.40.10">
    <property type="entry name" value="Immunoglobulins"/>
    <property type="match status" value="1"/>
</dbReference>
<keyword evidence="4" id="KW-1185">Reference proteome</keyword>
<evidence type="ECO:0000313" key="3">
    <source>
        <dbReference type="EnsemblMetazoa" id="CapteP223456"/>
    </source>
</evidence>
<dbReference type="InterPro" id="IPR003599">
    <property type="entry name" value="Ig_sub"/>
</dbReference>